<dbReference type="AlphaFoldDB" id="I3S494"/>
<organism evidence="1">
    <name type="scientific">Medicago truncatula</name>
    <name type="common">Barrel medic</name>
    <name type="synonym">Medicago tribuloides</name>
    <dbReference type="NCBI Taxonomy" id="3880"/>
    <lineage>
        <taxon>Eukaryota</taxon>
        <taxon>Viridiplantae</taxon>
        <taxon>Streptophyta</taxon>
        <taxon>Embryophyta</taxon>
        <taxon>Tracheophyta</taxon>
        <taxon>Spermatophyta</taxon>
        <taxon>Magnoliopsida</taxon>
        <taxon>eudicotyledons</taxon>
        <taxon>Gunneridae</taxon>
        <taxon>Pentapetalae</taxon>
        <taxon>rosids</taxon>
        <taxon>fabids</taxon>
        <taxon>Fabales</taxon>
        <taxon>Fabaceae</taxon>
        <taxon>Papilionoideae</taxon>
        <taxon>50 kb inversion clade</taxon>
        <taxon>NPAAA clade</taxon>
        <taxon>Hologalegina</taxon>
        <taxon>IRL clade</taxon>
        <taxon>Trifolieae</taxon>
        <taxon>Medicago</taxon>
    </lineage>
</organism>
<evidence type="ECO:0000313" key="1">
    <source>
        <dbReference type="EMBL" id="AFK35086.1"/>
    </source>
</evidence>
<name>I3S494_MEDTR</name>
<dbReference type="EMBL" id="BT135291">
    <property type="protein sequence ID" value="AFK35086.1"/>
    <property type="molecule type" value="mRNA"/>
</dbReference>
<proteinExistence type="evidence at transcript level"/>
<protein>
    <submittedName>
        <fullName evidence="1">Uncharacterized protein</fullName>
    </submittedName>
</protein>
<reference evidence="1" key="1">
    <citation type="submission" date="2012-05" db="EMBL/GenBank/DDBJ databases">
        <authorList>
            <person name="Krishnakumar V."/>
            <person name="Cheung F."/>
            <person name="Xiao Y."/>
            <person name="Chan A."/>
            <person name="Moskal W.A."/>
            <person name="Town C.D."/>
        </authorList>
    </citation>
    <scope>NUCLEOTIDE SEQUENCE</scope>
</reference>
<accession>I3S494</accession>
<sequence>MVIQAYPRCTSRVCDTIWTYFGICSSCRNTFPWVCNHCWPCHHWAPLDNFVVMDGCESLRDS</sequence>